<comment type="similarity">
    <text evidence="1 9">Belongs to the SSRP1 family.</text>
</comment>
<evidence type="ECO:0000256" key="9">
    <source>
        <dbReference type="RuleBase" id="RU364013"/>
    </source>
</evidence>
<evidence type="ECO:0000256" key="2">
    <source>
        <dbReference type="ARBA" id="ARBA00022454"/>
    </source>
</evidence>
<dbReference type="SMART" id="SM01287">
    <property type="entry name" value="Rtt106"/>
    <property type="match status" value="1"/>
</dbReference>
<dbReference type="PRINTS" id="PR00887">
    <property type="entry name" value="SSRCOGNITION"/>
</dbReference>
<evidence type="ECO:0000256" key="6">
    <source>
        <dbReference type="ARBA" id="ARBA00023163"/>
    </source>
</evidence>
<dbReference type="Pfam" id="PF08512">
    <property type="entry name" value="Rttp106-like_middle"/>
    <property type="match status" value="1"/>
</dbReference>
<keyword evidence="4 9" id="KW-0227">DNA damage</keyword>
<feature type="compositionally biased region" description="Acidic residues" evidence="10">
    <location>
        <begin position="503"/>
        <end position="513"/>
    </location>
</feature>
<dbReference type="Pfam" id="PF21103">
    <property type="entry name" value="PH1_SSRP1-like"/>
    <property type="match status" value="1"/>
</dbReference>
<dbReference type="Pfam" id="PF03531">
    <property type="entry name" value="SSrecog"/>
    <property type="match status" value="1"/>
</dbReference>
<dbReference type="CDD" id="cd13230">
    <property type="entry name" value="PH1_SSRP1-like"/>
    <property type="match status" value="1"/>
</dbReference>
<dbReference type="OMA" id="QVVTKIF"/>
<dbReference type="GO" id="GO:0035101">
    <property type="term" value="C:FACT complex"/>
    <property type="evidence" value="ECO:0007669"/>
    <property type="project" value="TreeGrafter"/>
</dbReference>
<dbReference type="Gene3D" id="2.30.29.150">
    <property type="match status" value="1"/>
</dbReference>
<dbReference type="InterPro" id="IPR035417">
    <property type="entry name" value="SSRP1/POB3_N"/>
</dbReference>
<feature type="region of interest" description="Disordered" evidence="10">
    <location>
        <begin position="1"/>
        <end position="23"/>
    </location>
</feature>
<keyword evidence="3 9" id="KW-0235">DNA replication</keyword>
<dbReference type="GO" id="GO:0003677">
    <property type="term" value="F:DNA binding"/>
    <property type="evidence" value="ECO:0007669"/>
    <property type="project" value="InterPro"/>
</dbReference>
<dbReference type="SUPFAM" id="SSF50729">
    <property type="entry name" value="PH domain-like"/>
    <property type="match status" value="1"/>
</dbReference>
<dbReference type="FunFam" id="2.30.29.150:FF:000001">
    <property type="entry name" value="Fact complex subunit ssrp1"/>
    <property type="match status" value="1"/>
</dbReference>
<dbReference type="STRING" id="698492.A0A0E9NEF6"/>
<evidence type="ECO:0000259" key="11">
    <source>
        <dbReference type="SMART" id="SM01287"/>
    </source>
</evidence>
<dbReference type="InterPro" id="IPR013719">
    <property type="entry name" value="RTT106/SPT16-like_middle_dom"/>
</dbReference>
<evidence type="ECO:0000256" key="3">
    <source>
        <dbReference type="ARBA" id="ARBA00022705"/>
    </source>
</evidence>
<evidence type="ECO:0000256" key="4">
    <source>
        <dbReference type="ARBA" id="ARBA00022763"/>
    </source>
</evidence>
<dbReference type="GO" id="GO:0006281">
    <property type="term" value="P:DNA repair"/>
    <property type="evidence" value="ECO:0007669"/>
    <property type="project" value="UniProtKB-KW"/>
</dbReference>
<dbReference type="EMBL" id="BACD03000013">
    <property type="protein sequence ID" value="GAO48237.1"/>
    <property type="molecule type" value="Genomic_DNA"/>
</dbReference>
<evidence type="ECO:0000256" key="5">
    <source>
        <dbReference type="ARBA" id="ARBA00023015"/>
    </source>
</evidence>
<feature type="compositionally biased region" description="Low complexity" evidence="10">
    <location>
        <begin position="550"/>
        <end position="563"/>
    </location>
</feature>
<dbReference type="Proteomes" id="UP000033140">
    <property type="component" value="Unassembled WGS sequence"/>
</dbReference>
<dbReference type="InterPro" id="IPR024954">
    <property type="entry name" value="SSRP1_DD"/>
</dbReference>
<dbReference type="CDD" id="cd13229">
    <property type="entry name" value="PH_TFIIH"/>
    <property type="match status" value="1"/>
</dbReference>
<keyword evidence="5 9" id="KW-0805">Transcription regulation</keyword>
<dbReference type="GO" id="GO:0031491">
    <property type="term" value="F:nucleosome binding"/>
    <property type="evidence" value="ECO:0007669"/>
    <property type="project" value="TreeGrafter"/>
</dbReference>
<dbReference type="Gene3D" id="2.30.29.30">
    <property type="entry name" value="Pleckstrin-homology domain (PH domain)/Phosphotyrosine-binding domain (PTB)"/>
    <property type="match status" value="2"/>
</dbReference>
<organism evidence="12 13">
    <name type="scientific">Saitoella complicata (strain BCRC 22490 / CBS 7301 / JCM 7358 / NBRC 10748 / NRRL Y-17804)</name>
    <dbReference type="NCBI Taxonomy" id="698492"/>
    <lineage>
        <taxon>Eukaryota</taxon>
        <taxon>Fungi</taxon>
        <taxon>Dikarya</taxon>
        <taxon>Ascomycota</taxon>
        <taxon>Taphrinomycotina</taxon>
        <taxon>Taphrinomycotina incertae sedis</taxon>
        <taxon>Saitoella</taxon>
    </lineage>
</organism>
<dbReference type="Gene3D" id="2.30.29.220">
    <property type="entry name" value="Structure-specific recognition protein (SSRP1)"/>
    <property type="match status" value="1"/>
</dbReference>
<evidence type="ECO:0000256" key="10">
    <source>
        <dbReference type="SAM" id="MobiDB-lite"/>
    </source>
</evidence>
<dbReference type="PANTHER" id="PTHR45849:SF1">
    <property type="entry name" value="FACT COMPLEX SUBUNIT SSRP1"/>
    <property type="match status" value="1"/>
</dbReference>
<dbReference type="InterPro" id="IPR050454">
    <property type="entry name" value="RTT106/SSRP1_HistChap/FACT"/>
</dbReference>
<keyword evidence="2 9" id="KW-0158">Chromosome</keyword>
<sequence length="563" mass="62270">MGPEGDCPAPTRRPNSSAQLFPQTPPFFPQGPSVTMVENKITQFDNIYFNLSKSHGKLRLASSGLGWKSSTGGNPITIASSDLKRATWSKAARGWECKLVLRKGDFIRMDGFQEQDHRSLEEALKDNFGLSMESKEHAIRGWNWGKTEFDGQELVFNVSQKPAFEIPLSTVANTNLSGKNEVVLEFALPGDSGDKDDAADMDELVEMRFFVPGQANNEDASDNEAEDGEQVDAATALYNAIKDKADIGAVAGESIVTFSDTLFLTPRGRYDIDLYPSSLRLRGKTYDYTLPYTSISRLFLLPKPDLQHILFVVGLEPPLRQGQTRYPFLVAQVPGEEESEVELNLEDDVFEREYKDKLQKKYDQPTYEVMGSLFKGLTSKKVITPSVAFRGAHGQEGIKCSMKANEGHFFCLDKSFLFVPKPTTYVPISDVSYVTLSRVGGGSASRTFDLTFTLSGSKGEIALSNINKEEQSPLITYLKLKSIKVKNEMTEDTTQLIKQALAEEADMSDDDEDVVMKERGADDDEDEESPDEDFAADDDSDDDALEYDSDASVAASSGDGEDE</sequence>
<dbReference type="AlphaFoldDB" id="A0A0E9NEF6"/>
<dbReference type="GO" id="GO:0006260">
    <property type="term" value="P:DNA replication"/>
    <property type="evidence" value="ECO:0007669"/>
    <property type="project" value="UniProtKB-KW"/>
</dbReference>
<dbReference type="PANTHER" id="PTHR45849">
    <property type="entry name" value="FACT COMPLEX SUBUNIT SSRP1"/>
    <property type="match status" value="1"/>
</dbReference>
<comment type="subcellular location">
    <subcellularLocation>
        <location evidence="9">Nucleus</location>
    </subcellularLocation>
    <subcellularLocation>
        <location evidence="9">Chromosome</location>
    </subcellularLocation>
</comment>
<proteinExistence type="inferred from homology"/>
<dbReference type="InterPro" id="IPR011993">
    <property type="entry name" value="PH-like_dom_sf"/>
</dbReference>
<keyword evidence="6 9" id="KW-0804">Transcription</keyword>
<dbReference type="CDD" id="cd13231">
    <property type="entry name" value="PH2_SSRP1-like"/>
    <property type="match status" value="1"/>
</dbReference>
<dbReference type="Pfam" id="PF17292">
    <property type="entry name" value="POB3_N"/>
    <property type="match status" value="1"/>
</dbReference>
<gene>
    <name evidence="12" type="ORF">G7K_2417-t1</name>
</gene>
<name>A0A0E9NEF6_SAICN</name>
<evidence type="ECO:0000313" key="13">
    <source>
        <dbReference type="Proteomes" id="UP000033140"/>
    </source>
</evidence>
<reference evidence="12 13" key="3">
    <citation type="journal article" date="2015" name="Genome Announc.">
        <title>Draft Genome Sequence of the Archiascomycetous Yeast Saitoella complicata.</title>
        <authorList>
            <person name="Yamauchi K."/>
            <person name="Kondo S."/>
            <person name="Hamamoto M."/>
            <person name="Takahashi Y."/>
            <person name="Ogura Y."/>
            <person name="Hayashi T."/>
            <person name="Nishida H."/>
        </authorList>
    </citation>
    <scope>NUCLEOTIDE SEQUENCE [LARGE SCALE GENOMIC DNA]</scope>
    <source>
        <strain evidence="12 13">NRRL Y-17804</strain>
    </source>
</reference>
<feature type="compositionally biased region" description="Acidic residues" evidence="10">
    <location>
        <begin position="521"/>
        <end position="549"/>
    </location>
</feature>
<feature type="domain" description="Histone chaperone RTT106/FACT complex subunit SPT16-like middle" evidence="11">
    <location>
        <begin position="395"/>
        <end position="488"/>
    </location>
</feature>
<dbReference type="InterPro" id="IPR038167">
    <property type="entry name" value="SSRP1_sf"/>
</dbReference>
<evidence type="ECO:0000256" key="8">
    <source>
        <dbReference type="ARBA" id="ARBA00023242"/>
    </source>
</evidence>
<accession>A0A0E9NEF6</accession>
<comment type="function">
    <text evidence="9">Component of the FACT complex, a general chromatin factor that acts to reorganize nucleosomes. The FACT complex is involved in multiple processes that require DNA as a template such as mRNA elongation, DNA replication and DNA repair. During transcription elongation the FACT complex acts as a histone chaperone that both destabilizes and restores nucleosomal structure. It facilitates the passage of RNA polymerase II and transcription by promoting the dissociation of one histone H2A-H2B dimer from the nucleosome, then subsequently promotes the reestablishment of the nucleosome following the passage of RNA polymerase II.</text>
</comment>
<dbReference type="InterPro" id="IPR000969">
    <property type="entry name" value="SSRP1/POB3"/>
</dbReference>
<feature type="region of interest" description="Disordered" evidence="10">
    <location>
        <begin position="502"/>
        <end position="563"/>
    </location>
</feature>
<protein>
    <recommendedName>
        <fullName evidence="9">FACT complex subunit POB3</fullName>
    </recommendedName>
</protein>
<evidence type="ECO:0000313" key="12">
    <source>
        <dbReference type="EMBL" id="GAO48237.1"/>
    </source>
</evidence>
<reference evidence="12 13" key="1">
    <citation type="journal article" date="2011" name="J. Gen. Appl. Microbiol.">
        <title>Draft genome sequencing of the enigmatic yeast Saitoella complicata.</title>
        <authorList>
            <person name="Nishida H."/>
            <person name="Hamamoto M."/>
            <person name="Sugiyama J."/>
        </authorList>
    </citation>
    <scope>NUCLEOTIDE SEQUENCE [LARGE SCALE GENOMIC DNA]</scope>
    <source>
        <strain evidence="12 13">NRRL Y-17804</strain>
    </source>
</reference>
<evidence type="ECO:0000256" key="1">
    <source>
        <dbReference type="ARBA" id="ARBA00010060"/>
    </source>
</evidence>
<keyword evidence="13" id="KW-1185">Reference proteome</keyword>
<evidence type="ECO:0000256" key="7">
    <source>
        <dbReference type="ARBA" id="ARBA00023204"/>
    </source>
</evidence>
<keyword evidence="8 9" id="KW-0539">Nucleus</keyword>
<reference evidence="12 13" key="2">
    <citation type="journal article" date="2014" name="J. Gen. Appl. Microbiol.">
        <title>The early diverging ascomycetous budding yeast Saitoella complicata has three histone deacetylases belonging to the Clr6, Hos2, and Rpd3 lineages.</title>
        <authorList>
            <person name="Nishida H."/>
            <person name="Matsumoto T."/>
            <person name="Kondo S."/>
            <person name="Hamamoto M."/>
            <person name="Yoshikawa H."/>
        </authorList>
    </citation>
    <scope>NUCLEOTIDE SEQUENCE [LARGE SCALE GENOMIC DNA]</scope>
    <source>
        <strain evidence="12 13">NRRL Y-17804</strain>
    </source>
</reference>
<dbReference type="GO" id="GO:0042393">
    <property type="term" value="F:histone binding"/>
    <property type="evidence" value="ECO:0007669"/>
    <property type="project" value="TreeGrafter"/>
</dbReference>
<comment type="caution">
    <text evidence="12">The sequence shown here is derived from an EMBL/GenBank/DDBJ whole genome shotgun (WGS) entry which is preliminary data.</text>
</comment>
<keyword evidence="7 9" id="KW-0234">DNA repair</keyword>
<dbReference type="InterPro" id="IPR048993">
    <property type="entry name" value="SSRP1-like_PH1"/>
</dbReference>